<reference evidence="7 8" key="1">
    <citation type="submission" date="2019-06" db="EMBL/GenBank/DDBJ databases">
        <authorList>
            <person name="Broberg M."/>
        </authorList>
    </citation>
    <scope>NUCLEOTIDE SEQUENCE [LARGE SCALE GENOMIC DNA]</scope>
</reference>
<organism evidence="7 8">
    <name type="scientific">Bionectria ochroleuca</name>
    <name type="common">Gliocladium roseum</name>
    <dbReference type="NCBI Taxonomy" id="29856"/>
    <lineage>
        <taxon>Eukaryota</taxon>
        <taxon>Fungi</taxon>
        <taxon>Dikarya</taxon>
        <taxon>Ascomycota</taxon>
        <taxon>Pezizomycotina</taxon>
        <taxon>Sordariomycetes</taxon>
        <taxon>Hypocreomycetidae</taxon>
        <taxon>Hypocreales</taxon>
        <taxon>Bionectriaceae</taxon>
        <taxon>Clonostachys</taxon>
    </lineage>
</organism>
<dbReference type="InterPro" id="IPR027417">
    <property type="entry name" value="P-loop_NTPase"/>
</dbReference>
<evidence type="ECO:0000259" key="5">
    <source>
        <dbReference type="PROSITE" id="PS51192"/>
    </source>
</evidence>
<feature type="domain" description="Helicase C-terminal" evidence="6">
    <location>
        <begin position="734"/>
        <end position="886"/>
    </location>
</feature>
<accession>A0ABY6TYK9</accession>
<keyword evidence="8" id="KW-1185">Reference proteome</keyword>
<protein>
    <recommendedName>
        <fullName evidence="9">RING-type domain-containing protein</fullName>
    </recommendedName>
</protein>
<keyword evidence="3" id="KW-0067">ATP-binding</keyword>
<dbReference type="InterPro" id="IPR000330">
    <property type="entry name" value="SNF2_N"/>
</dbReference>
<dbReference type="Gene3D" id="3.40.50.300">
    <property type="entry name" value="P-loop containing nucleotide triphosphate hydrolases"/>
    <property type="match status" value="1"/>
</dbReference>
<dbReference type="Proteomes" id="UP000766486">
    <property type="component" value="Unassembled WGS sequence"/>
</dbReference>
<dbReference type="InterPro" id="IPR038718">
    <property type="entry name" value="SNF2-like_sf"/>
</dbReference>
<feature type="domain" description="Helicase ATP-binding" evidence="5">
    <location>
        <begin position="303"/>
        <end position="497"/>
    </location>
</feature>
<feature type="region of interest" description="Disordered" evidence="4">
    <location>
        <begin position="195"/>
        <end position="227"/>
    </location>
</feature>
<evidence type="ECO:0000313" key="7">
    <source>
        <dbReference type="EMBL" id="VUC22966.1"/>
    </source>
</evidence>
<dbReference type="Gene3D" id="3.40.50.10810">
    <property type="entry name" value="Tandem AAA-ATPase domain"/>
    <property type="match status" value="1"/>
</dbReference>
<dbReference type="PANTHER" id="PTHR45626">
    <property type="entry name" value="TRANSCRIPTION TERMINATION FACTOR 2-RELATED"/>
    <property type="match status" value="1"/>
</dbReference>
<dbReference type="InterPro" id="IPR049730">
    <property type="entry name" value="SNF2/RAD54-like_C"/>
</dbReference>
<evidence type="ECO:0000256" key="1">
    <source>
        <dbReference type="ARBA" id="ARBA00022741"/>
    </source>
</evidence>
<comment type="caution">
    <text evidence="7">The sequence shown here is derived from an EMBL/GenBank/DDBJ whole genome shotgun (WGS) entry which is preliminary data.</text>
</comment>
<dbReference type="Pfam" id="PF00271">
    <property type="entry name" value="Helicase_C"/>
    <property type="match status" value="1"/>
</dbReference>
<keyword evidence="2" id="KW-0378">Hydrolase</keyword>
<dbReference type="SMART" id="SM00487">
    <property type="entry name" value="DEXDc"/>
    <property type="match status" value="1"/>
</dbReference>
<dbReference type="CDD" id="cd18793">
    <property type="entry name" value="SF2_C_SNF"/>
    <property type="match status" value="1"/>
</dbReference>
<dbReference type="CDD" id="cd18008">
    <property type="entry name" value="DEXDc_SHPRH-like"/>
    <property type="match status" value="1"/>
</dbReference>
<dbReference type="PROSITE" id="PS51192">
    <property type="entry name" value="HELICASE_ATP_BIND_1"/>
    <property type="match status" value="1"/>
</dbReference>
<sequence length="895" mass="100405">MGSFYDYPIETGPSSRKRPYPFDNQNTNDIWDTTPLAQFDISDQGEIVRPHEDQRYCFGSLIDVNAELSRSEQLTWINSGSHDAEGNFFFLEYDGIVFATLNKGICKALDDLTQAGFSDFCGFATHSDWSKVRGGPYSSYSTMRLEINVYGARKDAAAVGAILSKWSKFLQPPRYGLEDAKYHNPHVLQIDNYDEEDSTQVSSSTPSDNSVQQKPRRGAEVVPSSDGEAVDSILDSLSHHTIQREISSIQGINSRLLDHQTQAIDFVLQRESGQGDSKLSLWQHRNEGSDKSFYRHVFTGAKRPEPTEAKGGIIADEMGLGKSLVILSVISSSLGNAEEFGKTFDNQHESHPSRKVPSKATLIIVPSPLLVDNWVDEIAKRHISPKRLEFHRHLGQGRKKEKELLRKCAVVFTTYSTVATEFSHGDTTLMDIKWFRIVLDEGDKLTRDPAHDIRNPKTNQFRAVASLNAEHRWCLTGTPIQNSLEDLGALVMFLQVPIMSHAPTFRKFIINPIALRPTDPGRFRNLQTLLQTICIRRTRQLIDLPEPIRQDIRVSFTDQEQVAYRRLLDQCKDEIDRAVGGHRKKLKSAVLESLLKLRLFCNNGSANFILQTGPKGLPLDSELALEALRQHELDNCGYCGRQIHLVSDIGGPDDGMFLPYCCHLVHLDCTTHNRKENSKCPSCMAGVEPLSMTLSPPISGPEYDVNANMPQSGQYPSKLVRLANDIRLHPNEKRLTQAFVCSIVFSCWKKTLVLVKRLLQERGINHDMIDGSKPLSARLKILSSFRSRIGFNILLMTLGTGAVGLNLAVASRVYLLEPQWNPSIESQAIGRALRLGQVAQVSIVRYLMVDSIEEVCPTTTRSKTFGLAKEESSPWQAVDSVVEDTASLRDSQHYW</sequence>
<dbReference type="Pfam" id="PF00176">
    <property type="entry name" value="SNF2-rel_dom"/>
    <property type="match status" value="1"/>
</dbReference>
<dbReference type="SMART" id="SM00490">
    <property type="entry name" value="HELICc"/>
    <property type="match status" value="1"/>
</dbReference>
<evidence type="ECO:0000256" key="3">
    <source>
        <dbReference type="ARBA" id="ARBA00022840"/>
    </source>
</evidence>
<gene>
    <name evidence="7" type="ORF">CLO192961_LOCUS98224</name>
</gene>
<name>A0ABY6TYK9_BIOOC</name>
<dbReference type="PROSITE" id="PS51194">
    <property type="entry name" value="HELICASE_CTER"/>
    <property type="match status" value="1"/>
</dbReference>
<dbReference type="InterPro" id="IPR014001">
    <property type="entry name" value="Helicase_ATP-bd"/>
</dbReference>
<feature type="compositionally biased region" description="Polar residues" evidence="4">
    <location>
        <begin position="199"/>
        <end position="213"/>
    </location>
</feature>
<dbReference type="PANTHER" id="PTHR45626:SF52">
    <property type="entry name" value="SINGLE-STRANDED DNA-DEPENDENT ATPASE (EUROFUNG)"/>
    <property type="match status" value="1"/>
</dbReference>
<evidence type="ECO:0000313" key="8">
    <source>
        <dbReference type="Proteomes" id="UP000766486"/>
    </source>
</evidence>
<evidence type="ECO:0000256" key="4">
    <source>
        <dbReference type="SAM" id="MobiDB-lite"/>
    </source>
</evidence>
<dbReference type="SUPFAM" id="SSF52540">
    <property type="entry name" value="P-loop containing nucleoside triphosphate hydrolases"/>
    <property type="match status" value="2"/>
</dbReference>
<evidence type="ECO:0000256" key="2">
    <source>
        <dbReference type="ARBA" id="ARBA00022801"/>
    </source>
</evidence>
<dbReference type="InterPro" id="IPR050628">
    <property type="entry name" value="SNF2_RAD54_helicase_TF"/>
</dbReference>
<dbReference type="EMBL" id="CABFNS010000698">
    <property type="protein sequence ID" value="VUC22966.1"/>
    <property type="molecule type" value="Genomic_DNA"/>
</dbReference>
<dbReference type="InterPro" id="IPR001650">
    <property type="entry name" value="Helicase_C-like"/>
</dbReference>
<proteinExistence type="predicted"/>
<evidence type="ECO:0000259" key="6">
    <source>
        <dbReference type="PROSITE" id="PS51194"/>
    </source>
</evidence>
<keyword evidence="1" id="KW-0547">Nucleotide-binding</keyword>
<evidence type="ECO:0008006" key="9">
    <source>
        <dbReference type="Google" id="ProtNLM"/>
    </source>
</evidence>